<dbReference type="Proteomes" id="UP001177023">
    <property type="component" value="Unassembled WGS sequence"/>
</dbReference>
<reference evidence="2" key="1">
    <citation type="submission" date="2023-06" db="EMBL/GenBank/DDBJ databases">
        <authorList>
            <person name="Delattre M."/>
        </authorList>
    </citation>
    <scope>NUCLEOTIDE SEQUENCE</scope>
    <source>
        <strain evidence="2">AF72</strain>
    </source>
</reference>
<feature type="transmembrane region" description="Helical" evidence="1">
    <location>
        <begin position="61"/>
        <end position="82"/>
    </location>
</feature>
<feature type="transmembrane region" description="Helical" evidence="1">
    <location>
        <begin position="94"/>
        <end position="113"/>
    </location>
</feature>
<sequence>MGEFYMSAVHATVTQRQMIGMAYGLGVTVAIIANMLLWTVLKGIGAKRDHTFQGSFFRLARHLIICNMASAIIQSIVAIPYTVTGQRIYATRPYLFVMYRLCCFIEFVCYMVEFNTNLQASLWIVPFGQAALHSLFECTKEFCHDSLAFYWHCSADISTASRTMDQILRWQCIVVPAIIIGMNCLLFAHIKRLKRTVERQEYLATRGEVLLLYQ</sequence>
<gene>
    <name evidence="2" type="ORF">MSPICULIGERA_LOCUS4659</name>
</gene>
<protein>
    <recommendedName>
        <fullName evidence="4">7TM GPCR serpentine receptor class x (Srx) domain-containing protein</fullName>
    </recommendedName>
</protein>
<dbReference type="EMBL" id="CATQJA010001158">
    <property type="protein sequence ID" value="CAJ0566043.1"/>
    <property type="molecule type" value="Genomic_DNA"/>
</dbReference>
<proteinExistence type="predicted"/>
<evidence type="ECO:0008006" key="4">
    <source>
        <dbReference type="Google" id="ProtNLM"/>
    </source>
</evidence>
<name>A0AA36CCR1_9BILA</name>
<evidence type="ECO:0000313" key="2">
    <source>
        <dbReference type="EMBL" id="CAJ0566043.1"/>
    </source>
</evidence>
<dbReference type="AlphaFoldDB" id="A0AA36CCR1"/>
<organism evidence="2 3">
    <name type="scientific">Mesorhabditis spiculigera</name>
    <dbReference type="NCBI Taxonomy" id="96644"/>
    <lineage>
        <taxon>Eukaryota</taxon>
        <taxon>Metazoa</taxon>
        <taxon>Ecdysozoa</taxon>
        <taxon>Nematoda</taxon>
        <taxon>Chromadorea</taxon>
        <taxon>Rhabditida</taxon>
        <taxon>Rhabditina</taxon>
        <taxon>Rhabditomorpha</taxon>
        <taxon>Rhabditoidea</taxon>
        <taxon>Rhabditidae</taxon>
        <taxon>Mesorhabditinae</taxon>
        <taxon>Mesorhabditis</taxon>
    </lineage>
</organism>
<keyword evidence="1" id="KW-0472">Membrane</keyword>
<evidence type="ECO:0000256" key="1">
    <source>
        <dbReference type="SAM" id="Phobius"/>
    </source>
</evidence>
<keyword evidence="1" id="KW-1133">Transmembrane helix</keyword>
<accession>A0AA36CCR1</accession>
<feature type="transmembrane region" description="Helical" evidence="1">
    <location>
        <begin position="168"/>
        <end position="190"/>
    </location>
</feature>
<feature type="transmembrane region" description="Helical" evidence="1">
    <location>
        <begin position="21"/>
        <end position="41"/>
    </location>
</feature>
<keyword evidence="1" id="KW-0812">Transmembrane</keyword>
<comment type="caution">
    <text evidence="2">The sequence shown here is derived from an EMBL/GenBank/DDBJ whole genome shotgun (WGS) entry which is preliminary data.</text>
</comment>
<keyword evidence="3" id="KW-1185">Reference proteome</keyword>
<feature type="non-terminal residue" evidence="2">
    <location>
        <position position="1"/>
    </location>
</feature>
<evidence type="ECO:0000313" key="3">
    <source>
        <dbReference type="Proteomes" id="UP001177023"/>
    </source>
</evidence>